<dbReference type="HAMAP" id="MF_01927">
    <property type="entry name" value="PurU"/>
    <property type="match status" value="1"/>
</dbReference>
<dbReference type="EMBL" id="MVDE01000021">
    <property type="protein sequence ID" value="PKQ64732.1"/>
    <property type="molecule type" value="Genomic_DNA"/>
</dbReference>
<dbReference type="CDD" id="cd04875">
    <property type="entry name" value="ACT_F4HF-DF"/>
    <property type="match status" value="1"/>
</dbReference>
<dbReference type="InterPro" id="IPR036477">
    <property type="entry name" value="Formyl_transf_N_sf"/>
</dbReference>
<evidence type="ECO:0000313" key="6">
    <source>
        <dbReference type="EMBL" id="PKQ64732.1"/>
    </source>
</evidence>
<dbReference type="PRINTS" id="PR01575">
    <property type="entry name" value="FFH4HYDRLASE"/>
</dbReference>
<dbReference type="Gene3D" id="3.40.50.170">
    <property type="entry name" value="Formyl transferase, N-terminal domain"/>
    <property type="match status" value="1"/>
</dbReference>
<comment type="catalytic activity">
    <reaction evidence="3">
        <text>(6R)-10-formyltetrahydrofolate + H2O = (6S)-5,6,7,8-tetrahydrofolate + formate + H(+)</text>
        <dbReference type="Rhea" id="RHEA:19833"/>
        <dbReference type="ChEBI" id="CHEBI:15377"/>
        <dbReference type="ChEBI" id="CHEBI:15378"/>
        <dbReference type="ChEBI" id="CHEBI:15740"/>
        <dbReference type="ChEBI" id="CHEBI:57453"/>
        <dbReference type="ChEBI" id="CHEBI:195366"/>
        <dbReference type="EC" id="3.5.1.10"/>
    </reaction>
</comment>
<comment type="function">
    <text evidence="3">Catalyzes the hydrolysis of 10-formyltetrahydrofolate (formyl-FH4) to formate and tetrahydrofolate (FH4).</text>
</comment>
<organism evidence="6 7">
    <name type="scientific">Labilibaculum manganireducens</name>
    <dbReference type="NCBI Taxonomy" id="1940525"/>
    <lineage>
        <taxon>Bacteria</taxon>
        <taxon>Pseudomonadati</taxon>
        <taxon>Bacteroidota</taxon>
        <taxon>Bacteroidia</taxon>
        <taxon>Marinilabiliales</taxon>
        <taxon>Marinifilaceae</taxon>
        <taxon>Labilibaculum</taxon>
    </lineage>
</organism>
<dbReference type="SUPFAM" id="SSF55021">
    <property type="entry name" value="ACT-like"/>
    <property type="match status" value="1"/>
</dbReference>
<evidence type="ECO:0000313" key="7">
    <source>
        <dbReference type="Proteomes" id="UP000233618"/>
    </source>
</evidence>
<comment type="pathway">
    <text evidence="3">Purine metabolism; IMP biosynthesis via de novo pathway; formate from 10-formyl-5,6,7,8-tetrahydrofolate: step 1/1.</text>
</comment>
<dbReference type="GO" id="GO:0006730">
    <property type="term" value="P:one-carbon metabolic process"/>
    <property type="evidence" value="ECO:0007669"/>
    <property type="project" value="UniProtKB-KW"/>
</dbReference>
<feature type="domain" description="Formyl transferase N-terminal" evidence="5">
    <location>
        <begin position="94"/>
        <end position="270"/>
    </location>
</feature>
<dbReference type="NCBIfam" id="TIGR00655">
    <property type="entry name" value="PurU"/>
    <property type="match status" value="1"/>
</dbReference>
<dbReference type="Proteomes" id="UP000233618">
    <property type="component" value="Unassembled WGS sequence"/>
</dbReference>
<evidence type="ECO:0000259" key="5">
    <source>
        <dbReference type="Pfam" id="PF00551"/>
    </source>
</evidence>
<comment type="similarity">
    <text evidence="3">Belongs to the PurU family.</text>
</comment>
<dbReference type="SUPFAM" id="SSF53328">
    <property type="entry name" value="Formyltransferase"/>
    <property type="match status" value="1"/>
</dbReference>
<dbReference type="CDD" id="cd08648">
    <property type="entry name" value="FMT_core_Formyl-FH4-Hydrolase_C"/>
    <property type="match status" value="1"/>
</dbReference>
<keyword evidence="3" id="KW-0658">Purine biosynthesis</keyword>
<evidence type="ECO:0000256" key="3">
    <source>
        <dbReference type="HAMAP-Rule" id="MF_01927"/>
    </source>
</evidence>
<accession>A0A2N3I349</accession>
<dbReference type="PANTHER" id="PTHR42706">
    <property type="entry name" value="FORMYLTETRAHYDROFOLATE DEFORMYLASE"/>
    <property type="match status" value="1"/>
</dbReference>
<dbReference type="InterPro" id="IPR045865">
    <property type="entry name" value="ACT-like_dom_sf"/>
</dbReference>
<dbReference type="InterPro" id="IPR004810">
    <property type="entry name" value="PurU"/>
</dbReference>
<feature type="active site" evidence="3">
    <location>
        <position position="233"/>
    </location>
</feature>
<evidence type="ECO:0000256" key="1">
    <source>
        <dbReference type="ARBA" id="ARBA00022563"/>
    </source>
</evidence>
<dbReference type="InterPro" id="IPR002376">
    <property type="entry name" value="Formyl_transf_N"/>
</dbReference>
<keyword evidence="1 3" id="KW-0554">One-carbon metabolism</keyword>
<dbReference type="NCBIfam" id="NF004684">
    <property type="entry name" value="PRK06027.1"/>
    <property type="match status" value="1"/>
</dbReference>
<dbReference type="Gene3D" id="3.30.70.260">
    <property type="match status" value="1"/>
</dbReference>
<sequence length="288" mass="33323">MTMSENNVNAFLLFTCPDKNGIVAKITQFIYKIGGNIIDLDEHVNQNQQFFSLRIAWNMSNSTIPASKLHETFEPLAKEFDAHWRIEFSNQKQRVAIFVSKYDHCLQEILWRYNMSEYDIEIPLIISNHPDLKPIADAAGIPYHVFPITKETKPEQEAKEIALLRELNIDLVVLARYMQVLSPNFIREFKNKIINIHHSFLPGFVGGNPYKQAYERGVKMIGATSHFVTEDLDEGPIIEQDIMRITHKDTIKDLIRKGRDLERIVLARALAYKSEHRIIVDGTRTIVF</sequence>
<name>A0A2N3I349_9BACT</name>
<keyword evidence="2 3" id="KW-0378">Hydrolase</keyword>
<dbReference type="UniPathway" id="UPA00074">
    <property type="reaction ID" value="UER00170"/>
</dbReference>
<dbReference type="InterPro" id="IPR044074">
    <property type="entry name" value="PurU_ACT"/>
</dbReference>
<dbReference type="Pfam" id="PF00551">
    <property type="entry name" value="Formyl_trans_N"/>
    <property type="match status" value="1"/>
</dbReference>
<evidence type="ECO:0000256" key="2">
    <source>
        <dbReference type="ARBA" id="ARBA00022801"/>
    </source>
</evidence>
<dbReference type="PANTHER" id="PTHR42706:SF1">
    <property type="entry name" value="FORMYLTETRAHYDROFOLATE DEFORMYLASE 2, MITOCHONDRIAL"/>
    <property type="match status" value="1"/>
</dbReference>
<dbReference type="EC" id="3.5.1.10" evidence="3 4"/>
<evidence type="ECO:0000256" key="4">
    <source>
        <dbReference type="NCBIfam" id="TIGR00655"/>
    </source>
</evidence>
<proteinExistence type="inferred from homology"/>
<dbReference type="InterPro" id="IPR041729">
    <property type="entry name" value="Formyl-FH4-Hydrolase_C"/>
</dbReference>
<protein>
    <recommendedName>
        <fullName evidence="3 4">Formyltetrahydrofolate deformylase</fullName>
        <ecNumber evidence="3 4">3.5.1.10</ecNumber>
    </recommendedName>
    <alternativeName>
        <fullName evidence="3">Formyl-FH(4) hydrolase</fullName>
    </alternativeName>
</protein>
<keyword evidence="7" id="KW-1185">Reference proteome</keyword>
<comment type="caution">
    <text evidence="6">The sequence shown here is derived from an EMBL/GenBank/DDBJ whole genome shotgun (WGS) entry which is preliminary data.</text>
</comment>
<dbReference type="GO" id="GO:0008864">
    <property type="term" value="F:formyltetrahydrofolate deformylase activity"/>
    <property type="evidence" value="ECO:0007669"/>
    <property type="project" value="UniProtKB-UniRule"/>
</dbReference>
<dbReference type="GO" id="GO:0006189">
    <property type="term" value="P:'de novo' IMP biosynthetic process"/>
    <property type="evidence" value="ECO:0007669"/>
    <property type="project" value="UniProtKB-UniRule"/>
</dbReference>
<dbReference type="AlphaFoldDB" id="A0A2N3I349"/>
<gene>
    <name evidence="3" type="primary">purU</name>
    <name evidence="6" type="ORF">BZG01_13715</name>
</gene>
<reference evidence="6 7" key="1">
    <citation type="journal article" date="2017" name="Front. Microbiol.">
        <title>Labilibaculum manganireducens gen. nov., sp. nov. and Labilibaculum filiforme sp. nov., Novel Bacteroidetes Isolated from Subsurface Sediments of the Baltic Sea.</title>
        <authorList>
            <person name="Vandieken V."/>
            <person name="Marshall I.P."/>
            <person name="Niemann H."/>
            <person name="Engelen B."/>
            <person name="Cypionka H."/>
        </authorList>
    </citation>
    <scope>NUCLEOTIDE SEQUENCE [LARGE SCALE GENOMIC DNA]</scope>
    <source>
        <strain evidence="6 7">59.10-2M</strain>
    </source>
</reference>
<dbReference type="PIRSF" id="PIRSF036480">
    <property type="entry name" value="FormyFH4_hydr"/>
    <property type="match status" value="1"/>
</dbReference>